<gene>
    <name evidence="2" type="ORF">SAMN06296036_108166</name>
</gene>
<sequence>MNSFCKPKYEPVEYASVIVDHKNKCLYELIDGRNKRDLEDAALKFKGTENVKVVTLDLSSTFKSFAKNTFKNAHLVADKFH</sequence>
<feature type="domain" description="Transposase IS204/IS1001/IS1096/IS1165 DDE" evidence="1">
    <location>
        <begin position="13"/>
        <end position="81"/>
    </location>
</feature>
<evidence type="ECO:0000259" key="1">
    <source>
        <dbReference type="Pfam" id="PF01610"/>
    </source>
</evidence>
<dbReference type="Proteomes" id="UP000192907">
    <property type="component" value="Unassembled WGS sequence"/>
</dbReference>
<proteinExistence type="predicted"/>
<reference evidence="3" key="1">
    <citation type="submission" date="2017-04" db="EMBL/GenBank/DDBJ databases">
        <authorList>
            <person name="Varghese N."/>
            <person name="Submissions S."/>
        </authorList>
    </citation>
    <scope>NUCLEOTIDE SEQUENCE [LARGE SCALE GENOMIC DNA]</scope>
    <source>
        <strain evidence="3">RKEM611</strain>
    </source>
</reference>
<organism evidence="2 3">
    <name type="scientific">Pseudobacteriovorax antillogorgiicola</name>
    <dbReference type="NCBI Taxonomy" id="1513793"/>
    <lineage>
        <taxon>Bacteria</taxon>
        <taxon>Pseudomonadati</taxon>
        <taxon>Bdellovibrionota</taxon>
        <taxon>Oligoflexia</taxon>
        <taxon>Oligoflexales</taxon>
        <taxon>Pseudobacteriovoracaceae</taxon>
        <taxon>Pseudobacteriovorax</taxon>
    </lineage>
</organism>
<dbReference type="InterPro" id="IPR002560">
    <property type="entry name" value="Transposase_DDE"/>
</dbReference>
<dbReference type="AlphaFoldDB" id="A0A1Y6BV12"/>
<evidence type="ECO:0000313" key="2">
    <source>
        <dbReference type="EMBL" id="SMF26786.1"/>
    </source>
</evidence>
<dbReference type="EMBL" id="FWZT01000008">
    <property type="protein sequence ID" value="SMF26786.1"/>
    <property type="molecule type" value="Genomic_DNA"/>
</dbReference>
<protein>
    <submittedName>
        <fullName evidence="2">Transposase</fullName>
    </submittedName>
</protein>
<dbReference type="RefSeq" id="WP_132318824.1">
    <property type="nucleotide sequence ID" value="NZ_FWZT01000008.1"/>
</dbReference>
<name>A0A1Y6BV12_9BACT</name>
<dbReference type="Pfam" id="PF01610">
    <property type="entry name" value="DDE_Tnp_ISL3"/>
    <property type="match status" value="1"/>
</dbReference>
<evidence type="ECO:0000313" key="3">
    <source>
        <dbReference type="Proteomes" id="UP000192907"/>
    </source>
</evidence>
<keyword evidence="3" id="KW-1185">Reference proteome</keyword>
<dbReference type="OrthoDB" id="1014181at2"/>
<accession>A0A1Y6BV12</accession>